<comment type="caution">
    <text evidence="1">The sequence shown here is derived from an EMBL/GenBank/DDBJ whole genome shotgun (WGS) entry which is preliminary data.</text>
</comment>
<dbReference type="AlphaFoldDB" id="A0A7K0DCR6"/>
<evidence type="ECO:0000313" key="1">
    <source>
        <dbReference type="EMBL" id="MQY22674.1"/>
    </source>
</evidence>
<evidence type="ECO:0000313" key="2">
    <source>
        <dbReference type="Proteomes" id="UP000438448"/>
    </source>
</evidence>
<dbReference type="OrthoDB" id="4557835at2"/>
<organism evidence="1 2">
    <name type="scientific">Nocardia macrotermitis</name>
    <dbReference type="NCBI Taxonomy" id="2585198"/>
    <lineage>
        <taxon>Bacteria</taxon>
        <taxon>Bacillati</taxon>
        <taxon>Actinomycetota</taxon>
        <taxon>Actinomycetes</taxon>
        <taxon>Mycobacteriales</taxon>
        <taxon>Nocardiaceae</taxon>
        <taxon>Nocardia</taxon>
    </lineage>
</organism>
<dbReference type="Proteomes" id="UP000438448">
    <property type="component" value="Unassembled WGS sequence"/>
</dbReference>
<keyword evidence="2" id="KW-1185">Reference proteome</keyword>
<gene>
    <name evidence="1" type="ORF">NRB20_57960</name>
</gene>
<sequence>MTFAYIRTESDTWAVGFRTGDGEWVTESEHSRHDAAVHRATELNRAAIGILIAELIEQRDALREECGELFDQVQSLQWHHGALLREHDRCPTSAVGMSVDRGILRIAEVA</sequence>
<name>A0A7K0DCR6_9NOCA</name>
<dbReference type="EMBL" id="WEGK01000014">
    <property type="protein sequence ID" value="MQY22674.1"/>
    <property type="molecule type" value="Genomic_DNA"/>
</dbReference>
<dbReference type="RefSeq" id="WP_153414445.1">
    <property type="nucleotide sequence ID" value="NZ_WEGK01000014.1"/>
</dbReference>
<protein>
    <submittedName>
        <fullName evidence="1">Uncharacterized protein</fullName>
    </submittedName>
</protein>
<accession>A0A7K0DCR6</accession>
<reference evidence="1 2" key="1">
    <citation type="submission" date="2019-10" db="EMBL/GenBank/DDBJ databases">
        <title>Nocardia macrotermitis sp. nov. and Nocardia aurantia sp. nov., isolated from the gut of fungus growing-termite Macrotermes natalensis.</title>
        <authorList>
            <person name="Benndorf R."/>
            <person name="Schwitalla J."/>
            <person name="Martin K."/>
            <person name="De Beer W."/>
            <person name="Kaster A.-K."/>
            <person name="Vollmers J."/>
            <person name="Poulsen M."/>
            <person name="Beemelmanns C."/>
        </authorList>
    </citation>
    <scope>NUCLEOTIDE SEQUENCE [LARGE SCALE GENOMIC DNA]</scope>
    <source>
        <strain evidence="1 2">RB20</strain>
    </source>
</reference>
<proteinExistence type="predicted"/>